<protein>
    <submittedName>
        <fullName evidence="1">YbaB/EbfC family nucleoid-associated protein</fullName>
    </submittedName>
</protein>
<evidence type="ECO:0000313" key="2">
    <source>
        <dbReference type="Proteomes" id="UP001156441"/>
    </source>
</evidence>
<reference evidence="1 2" key="1">
    <citation type="submission" date="2021-02" db="EMBL/GenBank/DDBJ databases">
        <title>Actinophytocola xerophila sp. nov., isolated from soil of cotton cropping field.</title>
        <authorList>
            <person name="Huang R."/>
            <person name="Chen X."/>
            <person name="Ge X."/>
            <person name="Liu W."/>
        </authorList>
    </citation>
    <scope>NUCLEOTIDE SEQUENCE [LARGE SCALE GENOMIC DNA]</scope>
    <source>
        <strain evidence="1 2">S1-96</strain>
    </source>
</reference>
<dbReference type="Gene3D" id="3.30.1310.10">
    <property type="entry name" value="Nucleoid-associated protein YbaB-like domain"/>
    <property type="match status" value="1"/>
</dbReference>
<name>A0ABT2JEL2_9PSEU</name>
<dbReference type="SUPFAM" id="SSF82607">
    <property type="entry name" value="YbaB-like"/>
    <property type="match status" value="1"/>
</dbReference>
<gene>
    <name evidence="1" type="ORF">JT362_24590</name>
</gene>
<dbReference type="EMBL" id="JAFFZE010000017">
    <property type="protein sequence ID" value="MCT2586302.1"/>
    <property type="molecule type" value="Genomic_DNA"/>
</dbReference>
<keyword evidence="2" id="KW-1185">Reference proteome</keyword>
<organism evidence="1 2">
    <name type="scientific">Actinophytocola gossypii</name>
    <dbReference type="NCBI Taxonomy" id="2812003"/>
    <lineage>
        <taxon>Bacteria</taxon>
        <taxon>Bacillati</taxon>
        <taxon>Actinomycetota</taxon>
        <taxon>Actinomycetes</taxon>
        <taxon>Pseudonocardiales</taxon>
        <taxon>Pseudonocardiaceae</taxon>
    </lineage>
</organism>
<dbReference type="Pfam" id="PF02575">
    <property type="entry name" value="YbaB_DNA_bd"/>
    <property type="match status" value="1"/>
</dbReference>
<proteinExistence type="predicted"/>
<accession>A0ABT2JEL2</accession>
<dbReference type="InterPro" id="IPR004401">
    <property type="entry name" value="YbaB/EbfC"/>
</dbReference>
<comment type="caution">
    <text evidence="1">The sequence shown here is derived from an EMBL/GenBank/DDBJ whole genome shotgun (WGS) entry which is preliminary data.</text>
</comment>
<evidence type="ECO:0000313" key="1">
    <source>
        <dbReference type="EMBL" id="MCT2586302.1"/>
    </source>
</evidence>
<sequence length="92" mass="9936">MDAIVDRVLDEIGAAKRAIAEVEASADSPDGLVTATVNGGGELVELELDPRIYREHDTRALATRIRAAVGEAHALAGQRVRAVYERLGRRED</sequence>
<dbReference type="Proteomes" id="UP001156441">
    <property type="component" value="Unassembled WGS sequence"/>
</dbReference>
<dbReference type="RefSeq" id="WP_260194099.1">
    <property type="nucleotide sequence ID" value="NZ_JAFFZE010000017.1"/>
</dbReference>
<dbReference type="InterPro" id="IPR036894">
    <property type="entry name" value="YbaB-like_sf"/>
</dbReference>